<dbReference type="CDD" id="cd21037">
    <property type="entry name" value="MLKL_NTD"/>
    <property type="match status" value="1"/>
</dbReference>
<sequence length="680" mass="76492">MTDVAENEVKPSEVPPTIEVNDSIPATPEREDSTTAAEDAHRDEVDAIVTAAYLSASKSHAGTSTSEGAVAEREEAVSGYTGAVDDAYDKLNSFCNDHPSVFNKVLNVLDSTWDPKSLDNTFVEVSKVIITGANLLSGVHPFVDVVVTPLRLILTFDQMRRQNNRKVTAVKMQILDTATALFRLRSVPVRKIMGPDGRPLQSLVDIAERIATDIEECSSACDLYLDKSNWSKFLKASEYEKTFADFMIKFSNHKTTLTLELSLHIAVTIEAQDAKIGQEIGTISNKIDALFRQLDTTREREVKRFIETKDGVQACIKSDVALKELAEKCGESLESLVPPRSERADAKRLLEDARKVLNKELLEDVDEAVKKHMNDFARKWRAEQIEVKAQIISSEKHIITVVEGPSSQRVDDIELREIWIEHKWKSSVAPHDFVLALNEYFSRRHHGPVVDNPLDAHIGEVPLSPTSSVGDHQDLKRTDSDQWAIEYINLAHLQPLLDVIDTDGSGLINVYEANRFTRRNIRPENWRLHHWVAFWAAGWHLTVMWYRYKIYNILQTMLKVVGHVKPTNIQAADGYLAGRGIQCVELLLRATRPARAEYAQRDDKQLRILAEEFHKSEEANVKKQLEELRYKLDNIDTIQLVTGALGTQGLRRIEVHVYPPALPTATTPSSCHATGMCGKP</sequence>
<name>A0A8H6ZKN9_9AGAR</name>
<evidence type="ECO:0000313" key="2">
    <source>
        <dbReference type="EMBL" id="KAF7377255.1"/>
    </source>
</evidence>
<dbReference type="EMBL" id="JACAZH010000001">
    <property type="protein sequence ID" value="KAF7377255.1"/>
    <property type="molecule type" value="Genomic_DNA"/>
</dbReference>
<dbReference type="GO" id="GO:0016301">
    <property type="term" value="F:kinase activity"/>
    <property type="evidence" value="ECO:0007669"/>
    <property type="project" value="UniProtKB-KW"/>
</dbReference>
<keyword evidence="2" id="KW-0808">Transferase</keyword>
<keyword evidence="3" id="KW-1185">Reference proteome</keyword>
<evidence type="ECO:0000313" key="3">
    <source>
        <dbReference type="Proteomes" id="UP000623467"/>
    </source>
</evidence>
<proteinExistence type="predicted"/>
<gene>
    <name evidence="2" type="ORF">MSAN_00145800</name>
</gene>
<reference evidence="2" key="1">
    <citation type="submission" date="2020-05" db="EMBL/GenBank/DDBJ databases">
        <title>Mycena genomes resolve the evolution of fungal bioluminescence.</title>
        <authorList>
            <person name="Tsai I.J."/>
        </authorList>
    </citation>
    <scope>NUCLEOTIDE SEQUENCE</scope>
    <source>
        <strain evidence="2">160909Yilan</strain>
    </source>
</reference>
<feature type="region of interest" description="Disordered" evidence="1">
    <location>
        <begin position="1"/>
        <end position="42"/>
    </location>
</feature>
<dbReference type="Proteomes" id="UP000623467">
    <property type="component" value="Unassembled WGS sequence"/>
</dbReference>
<dbReference type="InterPro" id="IPR059179">
    <property type="entry name" value="MLKL-like_MCAfunc"/>
</dbReference>
<keyword evidence="2" id="KW-0418">Kinase</keyword>
<dbReference type="AlphaFoldDB" id="A0A8H6ZKN9"/>
<dbReference type="OrthoDB" id="2122982at2759"/>
<accession>A0A8H6ZKN9</accession>
<organism evidence="2 3">
    <name type="scientific">Mycena sanguinolenta</name>
    <dbReference type="NCBI Taxonomy" id="230812"/>
    <lineage>
        <taxon>Eukaryota</taxon>
        <taxon>Fungi</taxon>
        <taxon>Dikarya</taxon>
        <taxon>Basidiomycota</taxon>
        <taxon>Agaricomycotina</taxon>
        <taxon>Agaricomycetes</taxon>
        <taxon>Agaricomycetidae</taxon>
        <taxon>Agaricales</taxon>
        <taxon>Marasmiineae</taxon>
        <taxon>Mycenaceae</taxon>
        <taxon>Mycena</taxon>
    </lineage>
</organism>
<comment type="caution">
    <text evidence="2">The sequence shown here is derived from an EMBL/GenBank/DDBJ whole genome shotgun (WGS) entry which is preliminary data.</text>
</comment>
<feature type="compositionally biased region" description="Basic and acidic residues" evidence="1">
    <location>
        <begin position="28"/>
        <end position="42"/>
    </location>
</feature>
<evidence type="ECO:0000256" key="1">
    <source>
        <dbReference type="SAM" id="MobiDB-lite"/>
    </source>
</evidence>
<protein>
    <submittedName>
        <fullName evidence="2">Protein kinase domain-containing protein</fullName>
    </submittedName>
</protein>